<dbReference type="Proteomes" id="UP000228775">
    <property type="component" value="Unassembled WGS sequence"/>
</dbReference>
<evidence type="ECO:0000313" key="1">
    <source>
        <dbReference type="EMBL" id="PIU75054.1"/>
    </source>
</evidence>
<accession>A0A2M7AWP7</accession>
<dbReference type="AlphaFoldDB" id="A0A2M7AWP7"/>
<comment type="caution">
    <text evidence="1">The sequence shown here is derived from an EMBL/GenBank/DDBJ whole genome shotgun (WGS) entry which is preliminary data.</text>
</comment>
<name>A0A2M7AWP7_9BACT</name>
<evidence type="ECO:0000313" key="2">
    <source>
        <dbReference type="Proteomes" id="UP000228775"/>
    </source>
</evidence>
<proteinExistence type="predicted"/>
<protein>
    <submittedName>
        <fullName evidence="1">Uncharacterized protein</fullName>
    </submittedName>
</protein>
<sequence length="370" mass="40658">MDDNPNAGCENNLEFTNQWSPNTGTITITSTFEHIDATHDFSYGYDLLVSNNCVFKSFTKEEYDLGSFNSYCLNPSLSWGSVKCSQMWKQTASENYVRSTRYKYTLVECLNDGHCTDPALPKCVSNRCQSACTNDICTSAVNLGADGILGGHGDSETSITCYMGATGKSEVWYKVRTDAPGQLTVSVSPGANFDIELNKGSSCAALGNIDRNKDSIITNASAGDQYWIKVTRTSGAGTATVKAELKDTTPPTTNISVKRKSTGETVTGDWLKADTYTIQFTDDDNIGLKTCKYHVYKKDDSGNWTIPIANFDKPRTCSSFSFDIPAGTPPYEKNGRVIWIKSTVIDNADNPAYDDKFLDFDFLPPTTNIR</sequence>
<organism evidence="1 2">
    <name type="scientific">Candidatus Portnoybacteria bacterium CG06_land_8_20_14_3_00_39_12</name>
    <dbReference type="NCBI Taxonomy" id="1974809"/>
    <lineage>
        <taxon>Bacteria</taxon>
        <taxon>Candidatus Portnoyibacteriota</taxon>
    </lineage>
</organism>
<dbReference type="EMBL" id="PEVY01000058">
    <property type="protein sequence ID" value="PIU75054.1"/>
    <property type="molecule type" value="Genomic_DNA"/>
</dbReference>
<gene>
    <name evidence="1" type="ORF">COS76_02815</name>
</gene>
<dbReference type="Gene3D" id="2.60.120.380">
    <property type="match status" value="1"/>
</dbReference>
<reference evidence="2" key="1">
    <citation type="submission" date="2017-09" db="EMBL/GenBank/DDBJ databases">
        <title>Depth-based differentiation of microbial function through sediment-hosted aquifers and enrichment of novel symbionts in the deep terrestrial subsurface.</title>
        <authorList>
            <person name="Probst A.J."/>
            <person name="Ladd B."/>
            <person name="Jarett J.K."/>
            <person name="Geller-Mcgrath D.E."/>
            <person name="Sieber C.M.K."/>
            <person name="Emerson J.B."/>
            <person name="Anantharaman K."/>
            <person name="Thomas B.C."/>
            <person name="Malmstrom R."/>
            <person name="Stieglmeier M."/>
            <person name="Klingl A."/>
            <person name="Woyke T."/>
            <person name="Ryan C.M."/>
            <person name="Banfield J.F."/>
        </authorList>
    </citation>
    <scope>NUCLEOTIDE SEQUENCE [LARGE SCALE GENOMIC DNA]</scope>
</reference>